<feature type="transmembrane region" description="Helical" evidence="1">
    <location>
        <begin position="472"/>
        <end position="492"/>
    </location>
</feature>
<dbReference type="EMBL" id="JAXCLX010000003">
    <property type="protein sequence ID" value="MDY0873706.1"/>
    <property type="molecule type" value="Genomic_DNA"/>
</dbReference>
<keyword evidence="3" id="KW-1185">Reference proteome</keyword>
<dbReference type="InterPro" id="IPR005625">
    <property type="entry name" value="PepSY-ass_TM"/>
</dbReference>
<feature type="transmembrane region" description="Helical" evidence="1">
    <location>
        <begin position="195"/>
        <end position="216"/>
    </location>
</feature>
<keyword evidence="1" id="KW-0812">Transmembrane</keyword>
<feature type="transmembrane region" description="Helical" evidence="1">
    <location>
        <begin position="12"/>
        <end position="36"/>
    </location>
</feature>
<feature type="transmembrane region" description="Helical" evidence="1">
    <location>
        <begin position="442"/>
        <end position="460"/>
    </location>
</feature>
<feature type="transmembrane region" description="Helical" evidence="1">
    <location>
        <begin position="414"/>
        <end position="430"/>
    </location>
</feature>
<keyword evidence="1" id="KW-1133">Transmembrane helix</keyword>
<proteinExistence type="predicted"/>
<dbReference type="Pfam" id="PF03929">
    <property type="entry name" value="PepSY_TM"/>
    <property type="match status" value="1"/>
</dbReference>
<dbReference type="RefSeq" id="WP_320502180.1">
    <property type="nucleotide sequence ID" value="NZ_JAXCLX010000003.1"/>
</dbReference>
<reference evidence="2 3" key="1">
    <citation type="journal article" date="2013" name="Antonie Van Leeuwenhoek">
        <title>Dongia rigui sp. nov., isolated from freshwater of a large wetland in Korea.</title>
        <authorList>
            <person name="Baik K.S."/>
            <person name="Hwang Y.M."/>
            <person name="Choi J.S."/>
            <person name="Kwon J."/>
            <person name="Seong C.N."/>
        </authorList>
    </citation>
    <scope>NUCLEOTIDE SEQUENCE [LARGE SCALE GENOMIC DNA]</scope>
    <source>
        <strain evidence="2 3">04SU4-P</strain>
    </source>
</reference>
<evidence type="ECO:0000256" key="1">
    <source>
        <dbReference type="SAM" id="Phobius"/>
    </source>
</evidence>
<evidence type="ECO:0000313" key="2">
    <source>
        <dbReference type="EMBL" id="MDY0873706.1"/>
    </source>
</evidence>
<sequence length="498" mass="55176">MKAGFRATMAWIHNWAGLIFGWLLFAIFLTGTVSYFRQEISLWMRPELPAPSHVPSDVATSLAERRLQAIGPNADRWMIELPDARDPATHLYLWQATPPTFQREMLNPATGEPWHPRDTYGGDFLYYFHFDLQMPGIWGRLLVGIATMAMLVAIVSGVITHRRIFADFFTFRPWAQPQRAWLDGHNALGVLALPYHLMITYSGLVIFMFLYLPWGIERHYGGDMRAFETALLGDPAPVTDARPASLLPLGPIATRVEEMWMAGDYRPRVGRIEITHPGRADARIVMIASDTHHVSHARSRVVIDGVSGDILHDDRDLNAAAGTFYALYGLHIARFADPTLRWLFFLSGMVGTGMVATGLILWTRKRAARGGKGLRLVEGLNIATMVGLPLAIGAFFAANQMLPIAWENRADGEALVFFAAWAVALAHAFLRPVGPAWREQFGLAALLYLALPLLQAIRTSHGLVNAIAGGDWARAGVDFALLASAIFLALLAHKVGRK</sequence>
<name>A0ABU5E4C8_9PROT</name>
<protein>
    <submittedName>
        <fullName evidence="2">PepSY-associated TM helix domain-containing protein</fullName>
    </submittedName>
</protein>
<organism evidence="2 3">
    <name type="scientific">Dongia rigui</name>
    <dbReference type="NCBI Taxonomy" id="940149"/>
    <lineage>
        <taxon>Bacteria</taxon>
        <taxon>Pseudomonadati</taxon>
        <taxon>Pseudomonadota</taxon>
        <taxon>Alphaproteobacteria</taxon>
        <taxon>Rhodospirillales</taxon>
        <taxon>Dongiaceae</taxon>
        <taxon>Dongia</taxon>
    </lineage>
</organism>
<evidence type="ECO:0000313" key="3">
    <source>
        <dbReference type="Proteomes" id="UP001271769"/>
    </source>
</evidence>
<comment type="caution">
    <text evidence="2">The sequence shown here is derived from an EMBL/GenBank/DDBJ whole genome shotgun (WGS) entry which is preliminary data.</text>
</comment>
<gene>
    <name evidence="2" type="ORF">SMD31_17330</name>
</gene>
<dbReference type="Proteomes" id="UP001271769">
    <property type="component" value="Unassembled WGS sequence"/>
</dbReference>
<feature type="transmembrane region" description="Helical" evidence="1">
    <location>
        <begin position="137"/>
        <end position="159"/>
    </location>
</feature>
<dbReference type="PANTHER" id="PTHR34219:SF4">
    <property type="entry name" value="PEPSY DOMAIN-CONTAINING PROTEIN"/>
    <property type="match status" value="1"/>
</dbReference>
<dbReference type="PANTHER" id="PTHR34219">
    <property type="entry name" value="IRON-REGULATED INNER MEMBRANE PROTEIN-RELATED"/>
    <property type="match status" value="1"/>
</dbReference>
<keyword evidence="1" id="KW-0472">Membrane</keyword>
<feature type="transmembrane region" description="Helical" evidence="1">
    <location>
        <begin position="342"/>
        <end position="362"/>
    </location>
</feature>
<feature type="transmembrane region" description="Helical" evidence="1">
    <location>
        <begin position="382"/>
        <end position="402"/>
    </location>
</feature>
<accession>A0ABU5E4C8</accession>